<keyword evidence="2" id="KW-1185">Reference proteome</keyword>
<dbReference type="RefSeq" id="WP_229485932.1">
    <property type="nucleotide sequence ID" value="NZ_JAIVFQ010000023.1"/>
</dbReference>
<name>A0ABS8IAN8_9NOSO</name>
<sequence length="115" mass="12640">MTDNKPTDYAAIIRAANQTVPEPPEWLSAGKYVYSPEYGVGEVMAVLGKRLIVKFVEEVKPTQFGDWEEAIALGSIKTSNANLVSSTTFLEENNAAITTTAEQIQQIPQVVFQSF</sequence>
<evidence type="ECO:0000313" key="1">
    <source>
        <dbReference type="EMBL" id="MCC5600874.1"/>
    </source>
</evidence>
<dbReference type="Proteomes" id="UP001199525">
    <property type="component" value="Unassembled WGS sequence"/>
</dbReference>
<comment type="caution">
    <text evidence="1">The sequence shown here is derived from an EMBL/GenBank/DDBJ whole genome shotgun (WGS) entry which is preliminary data.</text>
</comment>
<evidence type="ECO:0000313" key="2">
    <source>
        <dbReference type="Proteomes" id="UP001199525"/>
    </source>
</evidence>
<dbReference type="EMBL" id="JAIVFQ010000023">
    <property type="protein sequence ID" value="MCC5600874.1"/>
    <property type="molecule type" value="Genomic_DNA"/>
</dbReference>
<organism evidence="1 2">
    <name type="scientific">Nostoc favosum CHAB5714</name>
    <dbReference type="NCBI Taxonomy" id="2780399"/>
    <lineage>
        <taxon>Bacteria</taxon>
        <taxon>Bacillati</taxon>
        <taxon>Cyanobacteriota</taxon>
        <taxon>Cyanophyceae</taxon>
        <taxon>Nostocales</taxon>
        <taxon>Nostocaceae</taxon>
        <taxon>Nostoc</taxon>
        <taxon>Nostoc favosum</taxon>
    </lineage>
</organism>
<reference evidence="1 2" key="1">
    <citation type="journal article" date="2021" name="Microorganisms">
        <title>Genome Evolution of Filamentous Cyanobacterium Nostoc Species: From Facultative Symbiosis to Free Living.</title>
        <authorList>
            <person name="Huo D."/>
            <person name="Li H."/>
            <person name="Cai F."/>
            <person name="Guo X."/>
            <person name="Qiao Z."/>
            <person name="Wang W."/>
            <person name="Yu G."/>
            <person name="Li R."/>
        </authorList>
    </citation>
    <scope>NUCLEOTIDE SEQUENCE [LARGE SCALE GENOMIC DNA]</scope>
    <source>
        <strain evidence="1 2">CHAB 5714</strain>
    </source>
</reference>
<protein>
    <submittedName>
        <fullName evidence="1">Uncharacterized protein</fullName>
    </submittedName>
</protein>
<gene>
    <name evidence="1" type="ORF">LC586_17020</name>
</gene>
<accession>A0ABS8IAN8</accession>
<proteinExistence type="predicted"/>